<dbReference type="EMBL" id="JAWDGP010000167">
    <property type="protein sequence ID" value="KAK3803285.1"/>
    <property type="molecule type" value="Genomic_DNA"/>
</dbReference>
<accession>A0AAE1BBX6</accession>
<proteinExistence type="predicted"/>
<organism evidence="1 2">
    <name type="scientific">Elysia crispata</name>
    <name type="common">lettuce slug</name>
    <dbReference type="NCBI Taxonomy" id="231223"/>
    <lineage>
        <taxon>Eukaryota</taxon>
        <taxon>Metazoa</taxon>
        <taxon>Spiralia</taxon>
        <taxon>Lophotrochozoa</taxon>
        <taxon>Mollusca</taxon>
        <taxon>Gastropoda</taxon>
        <taxon>Heterobranchia</taxon>
        <taxon>Euthyneura</taxon>
        <taxon>Panpulmonata</taxon>
        <taxon>Sacoglossa</taxon>
        <taxon>Placobranchoidea</taxon>
        <taxon>Plakobranchidae</taxon>
        <taxon>Elysia</taxon>
    </lineage>
</organism>
<keyword evidence="2" id="KW-1185">Reference proteome</keyword>
<protein>
    <submittedName>
        <fullName evidence="1">Uncharacterized protein</fullName>
    </submittedName>
</protein>
<evidence type="ECO:0000313" key="1">
    <source>
        <dbReference type="EMBL" id="KAK3803285.1"/>
    </source>
</evidence>
<gene>
    <name evidence="1" type="ORF">RRG08_021483</name>
</gene>
<name>A0AAE1BBX6_9GAST</name>
<comment type="caution">
    <text evidence="1">The sequence shown here is derived from an EMBL/GenBank/DDBJ whole genome shotgun (WGS) entry which is preliminary data.</text>
</comment>
<dbReference type="AlphaFoldDB" id="A0AAE1BBX6"/>
<dbReference type="Proteomes" id="UP001283361">
    <property type="component" value="Unassembled WGS sequence"/>
</dbReference>
<evidence type="ECO:0000313" key="2">
    <source>
        <dbReference type="Proteomes" id="UP001283361"/>
    </source>
</evidence>
<sequence length="74" mass="8522">MCRRVQSQAESEPSRIVKLLVKTRPSGGGSLRYFIRMQRRLGRYHSTACMLRRHIDGRVKVKGVPWKLGKPDVS</sequence>
<reference evidence="1" key="1">
    <citation type="journal article" date="2023" name="G3 (Bethesda)">
        <title>A reference genome for the long-term kleptoplast-retaining sea slug Elysia crispata morphotype clarki.</title>
        <authorList>
            <person name="Eastman K.E."/>
            <person name="Pendleton A.L."/>
            <person name="Shaikh M.A."/>
            <person name="Suttiyut T."/>
            <person name="Ogas R."/>
            <person name="Tomko P."/>
            <person name="Gavelis G."/>
            <person name="Widhalm J.R."/>
            <person name="Wisecaver J.H."/>
        </authorList>
    </citation>
    <scope>NUCLEOTIDE SEQUENCE</scope>
    <source>
        <strain evidence="1">ECLA1</strain>
    </source>
</reference>